<proteinExistence type="predicted"/>
<comment type="caution">
    <text evidence="7">The sequence shown here is derived from an EMBL/GenBank/DDBJ whole genome shotgun (WGS) entry which is preliminary data.</text>
</comment>
<evidence type="ECO:0000256" key="3">
    <source>
        <dbReference type="ARBA" id="ARBA00022989"/>
    </source>
</evidence>
<accession>A0A210R424</accession>
<dbReference type="GO" id="GO:0016020">
    <property type="term" value="C:membrane"/>
    <property type="evidence" value="ECO:0007669"/>
    <property type="project" value="UniProtKB-SubCell"/>
</dbReference>
<feature type="compositionally biased region" description="Acidic residues" evidence="5">
    <location>
        <begin position="184"/>
        <end position="204"/>
    </location>
</feature>
<keyword evidence="2 6" id="KW-0812">Transmembrane</keyword>
<protein>
    <submittedName>
        <fullName evidence="7">Protein SPEC3</fullName>
    </submittedName>
</protein>
<keyword evidence="3 6" id="KW-1133">Transmembrane helix</keyword>
<dbReference type="InterPro" id="IPR026673">
    <property type="entry name" value="SPEC3/Stum"/>
</dbReference>
<dbReference type="AlphaFoldDB" id="A0A210R424"/>
<reference evidence="7 8" key="1">
    <citation type="journal article" date="2017" name="Nat. Ecol. Evol.">
        <title>Scallop genome provides insights into evolution of bilaterian karyotype and development.</title>
        <authorList>
            <person name="Wang S."/>
            <person name="Zhang J."/>
            <person name="Jiao W."/>
            <person name="Li J."/>
            <person name="Xun X."/>
            <person name="Sun Y."/>
            <person name="Guo X."/>
            <person name="Huan P."/>
            <person name="Dong B."/>
            <person name="Zhang L."/>
            <person name="Hu X."/>
            <person name="Sun X."/>
            <person name="Wang J."/>
            <person name="Zhao C."/>
            <person name="Wang Y."/>
            <person name="Wang D."/>
            <person name="Huang X."/>
            <person name="Wang R."/>
            <person name="Lv J."/>
            <person name="Li Y."/>
            <person name="Zhang Z."/>
            <person name="Liu B."/>
            <person name="Lu W."/>
            <person name="Hui Y."/>
            <person name="Liang J."/>
            <person name="Zhou Z."/>
            <person name="Hou R."/>
            <person name="Li X."/>
            <person name="Liu Y."/>
            <person name="Li H."/>
            <person name="Ning X."/>
            <person name="Lin Y."/>
            <person name="Zhao L."/>
            <person name="Xing Q."/>
            <person name="Dou J."/>
            <person name="Li Y."/>
            <person name="Mao J."/>
            <person name="Guo H."/>
            <person name="Dou H."/>
            <person name="Li T."/>
            <person name="Mu C."/>
            <person name="Jiang W."/>
            <person name="Fu Q."/>
            <person name="Fu X."/>
            <person name="Miao Y."/>
            <person name="Liu J."/>
            <person name="Yu Q."/>
            <person name="Li R."/>
            <person name="Liao H."/>
            <person name="Li X."/>
            <person name="Kong Y."/>
            <person name="Jiang Z."/>
            <person name="Chourrout D."/>
            <person name="Li R."/>
            <person name="Bao Z."/>
        </authorList>
    </citation>
    <scope>NUCLEOTIDE SEQUENCE [LARGE SCALE GENOMIC DNA]</scope>
    <source>
        <strain evidence="7 8">PY_sf001</strain>
    </source>
</reference>
<evidence type="ECO:0000256" key="1">
    <source>
        <dbReference type="ARBA" id="ARBA00004141"/>
    </source>
</evidence>
<dbReference type="Proteomes" id="UP000242188">
    <property type="component" value="Unassembled WGS sequence"/>
</dbReference>
<organism evidence="7 8">
    <name type="scientific">Mizuhopecten yessoensis</name>
    <name type="common">Japanese scallop</name>
    <name type="synonym">Patinopecten yessoensis</name>
    <dbReference type="NCBI Taxonomy" id="6573"/>
    <lineage>
        <taxon>Eukaryota</taxon>
        <taxon>Metazoa</taxon>
        <taxon>Spiralia</taxon>
        <taxon>Lophotrochozoa</taxon>
        <taxon>Mollusca</taxon>
        <taxon>Bivalvia</taxon>
        <taxon>Autobranchia</taxon>
        <taxon>Pteriomorphia</taxon>
        <taxon>Pectinida</taxon>
        <taxon>Pectinoidea</taxon>
        <taxon>Pectinidae</taxon>
        <taxon>Mizuhopecten</taxon>
    </lineage>
</organism>
<dbReference type="Pfam" id="PF15795">
    <property type="entry name" value="Spec3"/>
    <property type="match status" value="1"/>
</dbReference>
<evidence type="ECO:0000313" key="7">
    <source>
        <dbReference type="EMBL" id="OWF55706.1"/>
    </source>
</evidence>
<keyword evidence="4 6" id="KW-0472">Membrane</keyword>
<comment type="subcellular location">
    <subcellularLocation>
        <location evidence="1">Membrane</location>
        <topology evidence="1">Multi-pass membrane protein</topology>
    </subcellularLocation>
</comment>
<dbReference type="OrthoDB" id="361532at2759"/>
<dbReference type="PANTHER" id="PTHR21676">
    <property type="entry name" value="PROTEIN STUM"/>
    <property type="match status" value="1"/>
</dbReference>
<feature type="transmembrane region" description="Helical" evidence="6">
    <location>
        <begin position="92"/>
        <end position="111"/>
    </location>
</feature>
<evidence type="ECO:0000313" key="8">
    <source>
        <dbReference type="Proteomes" id="UP000242188"/>
    </source>
</evidence>
<evidence type="ECO:0000256" key="4">
    <source>
        <dbReference type="ARBA" id="ARBA00023136"/>
    </source>
</evidence>
<feature type="region of interest" description="Disordered" evidence="5">
    <location>
        <begin position="1"/>
        <end position="28"/>
    </location>
</feature>
<evidence type="ECO:0000256" key="6">
    <source>
        <dbReference type="SAM" id="Phobius"/>
    </source>
</evidence>
<dbReference type="PANTHER" id="PTHR21676:SF1">
    <property type="entry name" value="PROTEIN STUM HOMOLOG"/>
    <property type="match status" value="1"/>
</dbReference>
<evidence type="ECO:0000256" key="2">
    <source>
        <dbReference type="ARBA" id="ARBA00022692"/>
    </source>
</evidence>
<gene>
    <name evidence="7" type="ORF">KP79_PYT11156</name>
</gene>
<keyword evidence="8" id="KW-1185">Reference proteome</keyword>
<feature type="region of interest" description="Disordered" evidence="5">
    <location>
        <begin position="183"/>
        <end position="204"/>
    </location>
</feature>
<sequence>MQTGSVIPEGPTRTGSVHTDRTHRHGSIIGDTTPTHTMAVAALPKPVAIVCCVSNFAFPGLGTILTGFALCCCDRHGVRNCSEACASCTANIVIGFLQILLTPVFLLGWLWSCMWGILFLRTADEYDTQHRHRDSVSTSNDIILQTIVNIEACAMDPVQLRRAANQYDADKYDPPPRYEILIQDYDEDEDLEPSSEDNEPPPPY</sequence>
<evidence type="ECO:0000256" key="5">
    <source>
        <dbReference type="SAM" id="MobiDB-lite"/>
    </source>
</evidence>
<name>A0A210R424_MIZYE</name>
<dbReference type="EMBL" id="NEDP02000506">
    <property type="protein sequence ID" value="OWF55706.1"/>
    <property type="molecule type" value="Genomic_DNA"/>
</dbReference>